<keyword evidence="7" id="KW-0732">Signal</keyword>
<evidence type="ECO:0000256" key="4">
    <source>
        <dbReference type="ARBA" id="ARBA00022833"/>
    </source>
</evidence>
<keyword evidence="4" id="KW-0862">Zinc</keyword>
<evidence type="ECO:0000313" key="11">
    <source>
        <dbReference type="WBParaSite" id="GPUH_0001678901-mRNA-1"/>
    </source>
</evidence>
<reference evidence="9 10" key="2">
    <citation type="submission" date="2018-11" db="EMBL/GenBank/DDBJ databases">
        <authorList>
            <consortium name="Pathogen Informatics"/>
        </authorList>
    </citation>
    <scope>NUCLEOTIDE SEQUENCE [LARGE SCALE GENOMIC DNA]</scope>
</reference>
<evidence type="ECO:0000256" key="2">
    <source>
        <dbReference type="ARBA" id="ARBA00022737"/>
    </source>
</evidence>
<protein>
    <submittedName>
        <fullName evidence="11">RRM domain-containing protein</fullName>
    </submittedName>
</protein>
<dbReference type="InterPro" id="IPR009145">
    <property type="entry name" value="U2AF_small"/>
</dbReference>
<feature type="signal peptide" evidence="7">
    <location>
        <begin position="1"/>
        <end position="20"/>
    </location>
</feature>
<evidence type="ECO:0000256" key="3">
    <source>
        <dbReference type="ARBA" id="ARBA00022771"/>
    </source>
</evidence>
<keyword evidence="5 6" id="KW-0694">RNA-binding</keyword>
<evidence type="ECO:0000256" key="7">
    <source>
        <dbReference type="SAM" id="SignalP"/>
    </source>
</evidence>
<dbReference type="InterPro" id="IPR003954">
    <property type="entry name" value="RRM_euk-type"/>
</dbReference>
<dbReference type="InterPro" id="IPR035979">
    <property type="entry name" value="RBD_domain_sf"/>
</dbReference>
<evidence type="ECO:0000313" key="9">
    <source>
        <dbReference type="EMBL" id="VDN28511.1"/>
    </source>
</evidence>
<dbReference type="WBParaSite" id="GPUH_0001678901-mRNA-1">
    <property type="protein sequence ID" value="GPUH_0001678901-mRNA-1"/>
    <property type="gene ID" value="GPUH_0001678901"/>
</dbReference>
<accession>A0A183E726</accession>
<evidence type="ECO:0000256" key="6">
    <source>
        <dbReference type="PROSITE-ProRule" id="PRU00176"/>
    </source>
</evidence>
<evidence type="ECO:0000259" key="8">
    <source>
        <dbReference type="PROSITE" id="PS50102"/>
    </source>
</evidence>
<evidence type="ECO:0000313" key="10">
    <source>
        <dbReference type="Proteomes" id="UP000271098"/>
    </source>
</evidence>
<reference evidence="11" key="1">
    <citation type="submission" date="2016-06" db="UniProtKB">
        <authorList>
            <consortium name="WormBaseParasite"/>
        </authorList>
    </citation>
    <scope>IDENTIFICATION</scope>
</reference>
<dbReference type="EMBL" id="UYRT01084208">
    <property type="protein sequence ID" value="VDN28511.1"/>
    <property type="molecule type" value="Genomic_DNA"/>
</dbReference>
<dbReference type="Proteomes" id="UP000271098">
    <property type="component" value="Unassembled WGS sequence"/>
</dbReference>
<dbReference type="Gene3D" id="3.30.70.330">
    <property type="match status" value="1"/>
</dbReference>
<dbReference type="SUPFAM" id="SSF54928">
    <property type="entry name" value="RNA-binding domain, RBD"/>
    <property type="match status" value="1"/>
</dbReference>
<keyword evidence="10" id="KW-1185">Reference proteome</keyword>
<dbReference type="InterPro" id="IPR012677">
    <property type="entry name" value="Nucleotide-bd_a/b_plait_sf"/>
</dbReference>
<dbReference type="GO" id="GO:0003723">
    <property type="term" value="F:RNA binding"/>
    <property type="evidence" value="ECO:0007669"/>
    <property type="project" value="UniProtKB-UniRule"/>
</dbReference>
<dbReference type="SMART" id="SM00361">
    <property type="entry name" value="RRM_1"/>
    <property type="match status" value="1"/>
</dbReference>
<evidence type="ECO:0000256" key="1">
    <source>
        <dbReference type="ARBA" id="ARBA00022723"/>
    </source>
</evidence>
<dbReference type="GO" id="GO:0089701">
    <property type="term" value="C:U2AF complex"/>
    <property type="evidence" value="ECO:0007669"/>
    <property type="project" value="InterPro"/>
</dbReference>
<dbReference type="AlphaFoldDB" id="A0A183E726"/>
<feature type="chain" id="PRO_5043139042" evidence="7">
    <location>
        <begin position="21"/>
        <end position="192"/>
    </location>
</feature>
<dbReference type="GO" id="GO:0008270">
    <property type="term" value="F:zinc ion binding"/>
    <property type="evidence" value="ECO:0007669"/>
    <property type="project" value="UniProtKB-KW"/>
</dbReference>
<feature type="domain" description="RRM" evidence="8">
    <location>
        <begin position="83"/>
        <end position="148"/>
    </location>
</feature>
<sequence length="192" mass="21850">MSGAHPSMNVILCVVGLVNGGAPGVGMAGRRASYGYQQTEGLSGAEYLASIYGTEKDKVNCSFYFKRRRCASQKYRTVNYVALFEVFTELERKYGEIDEMNVCENIGEHMIGNVYVKFVREEDAEKAVKDLENRWFNGQPIYAELSPVTDFRESRCRQHEVTTCYKGGFCNFMHLKAISPELGDRLFGRRYL</sequence>
<keyword evidence="3" id="KW-0863">Zinc-finger</keyword>
<dbReference type="GO" id="GO:0000398">
    <property type="term" value="P:mRNA splicing, via spliceosome"/>
    <property type="evidence" value="ECO:0007669"/>
    <property type="project" value="InterPro"/>
</dbReference>
<dbReference type="OrthoDB" id="5845227at2759"/>
<dbReference type="PANTHER" id="PTHR12620">
    <property type="entry name" value="U2 SNRNP AUXILIARY FACTOR, SMALL SUBUNIT"/>
    <property type="match status" value="1"/>
</dbReference>
<dbReference type="Pfam" id="PF00076">
    <property type="entry name" value="RRM_1"/>
    <property type="match status" value="1"/>
</dbReference>
<dbReference type="InterPro" id="IPR000504">
    <property type="entry name" value="RRM_dom"/>
</dbReference>
<organism evidence="11">
    <name type="scientific">Gongylonema pulchrum</name>
    <dbReference type="NCBI Taxonomy" id="637853"/>
    <lineage>
        <taxon>Eukaryota</taxon>
        <taxon>Metazoa</taxon>
        <taxon>Ecdysozoa</taxon>
        <taxon>Nematoda</taxon>
        <taxon>Chromadorea</taxon>
        <taxon>Rhabditida</taxon>
        <taxon>Spirurina</taxon>
        <taxon>Spiruromorpha</taxon>
        <taxon>Spiruroidea</taxon>
        <taxon>Gongylonematidae</taxon>
        <taxon>Gongylonema</taxon>
    </lineage>
</organism>
<proteinExistence type="predicted"/>
<keyword evidence="2" id="KW-0677">Repeat</keyword>
<evidence type="ECO:0000256" key="5">
    <source>
        <dbReference type="ARBA" id="ARBA00022884"/>
    </source>
</evidence>
<dbReference type="PROSITE" id="PS50102">
    <property type="entry name" value="RRM"/>
    <property type="match status" value="1"/>
</dbReference>
<name>A0A183E726_9BILA</name>
<gene>
    <name evidence="9" type="ORF">GPUH_LOCUS16767</name>
</gene>
<keyword evidence="1" id="KW-0479">Metal-binding</keyword>